<feature type="transmembrane region" description="Helical" evidence="1">
    <location>
        <begin position="964"/>
        <end position="988"/>
    </location>
</feature>
<dbReference type="OMA" id="GRCTHYI"/>
<organism evidence="3 4">
    <name type="scientific">Paramecium tetraurelia</name>
    <dbReference type="NCBI Taxonomy" id="5888"/>
    <lineage>
        <taxon>Eukaryota</taxon>
        <taxon>Sar</taxon>
        <taxon>Alveolata</taxon>
        <taxon>Ciliophora</taxon>
        <taxon>Intramacronucleata</taxon>
        <taxon>Oligohymenophorea</taxon>
        <taxon>Peniculida</taxon>
        <taxon>Parameciidae</taxon>
        <taxon>Paramecium</taxon>
    </lineage>
</organism>
<keyword evidence="1" id="KW-1133">Transmembrane helix</keyword>
<dbReference type="EMBL" id="CT868263">
    <property type="protein sequence ID" value="CAK77121.1"/>
    <property type="molecule type" value="Genomic_DNA"/>
</dbReference>
<feature type="transmembrane region" description="Helical" evidence="1">
    <location>
        <begin position="1022"/>
        <end position="1044"/>
    </location>
</feature>
<keyword evidence="1" id="KW-0472">Membrane</keyword>
<dbReference type="PROSITE" id="PS50222">
    <property type="entry name" value="EF_HAND_2"/>
    <property type="match status" value="1"/>
</dbReference>
<evidence type="ECO:0000313" key="4">
    <source>
        <dbReference type="Proteomes" id="UP000000600"/>
    </source>
</evidence>
<dbReference type="RefSeq" id="XP_001444518.1">
    <property type="nucleotide sequence ID" value="XM_001444481.2"/>
</dbReference>
<accession>A0D254</accession>
<feature type="transmembrane region" description="Helical" evidence="1">
    <location>
        <begin position="108"/>
        <end position="127"/>
    </location>
</feature>
<dbReference type="GO" id="GO:0005509">
    <property type="term" value="F:calcium ion binding"/>
    <property type="evidence" value="ECO:0007669"/>
    <property type="project" value="InterPro"/>
</dbReference>
<dbReference type="GeneID" id="5030302"/>
<feature type="transmembrane region" description="Helical" evidence="1">
    <location>
        <begin position="3699"/>
        <end position="3720"/>
    </location>
</feature>
<proteinExistence type="predicted"/>
<dbReference type="InterPro" id="IPR011992">
    <property type="entry name" value="EF-hand-dom_pair"/>
</dbReference>
<reference evidence="3 4" key="1">
    <citation type="journal article" date="2006" name="Nature">
        <title>Global trends of whole-genome duplications revealed by the ciliate Paramecium tetraurelia.</title>
        <authorList>
            <consortium name="Genoscope"/>
            <person name="Aury J.-M."/>
            <person name="Jaillon O."/>
            <person name="Duret L."/>
            <person name="Noel B."/>
            <person name="Jubin C."/>
            <person name="Porcel B.M."/>
            <person name="Segurens B."/>
            <person name="Daubin V."/>
            <person name="Anthouard V."/>
            <person name="Aiach N."/>
            <person name="Arnaiz O."/>
            <person name="Billaut A."/>
            <person name="Beisson J."/>
            <person name="Blanc I."/>
            <person name="Bouhouche K."/>
            <person name="Camara F."/>
            <person name="Duharcourt S."/>
            <person name="Guigo R."/>
            <person name="Gogendeau D."/>
            <person name="Katinka M."/>
            <person name="Keller A.-M."/>
            <person name="Kissmehl R."/>
            <person name="Klotz C."/>
            <person name="Koll F."/>
            <person name="Le Moue A."/>
            <person name="Lepere C."/>
            <person name="Malinsky S."/>
            <person name="Nowacki M."/>
            <person name="Nowak J.K."/>
            <person name="Plattner H."/>
            <person name="Poulain J."/>
            <person name="Ruiz F."/>
            <person name="Serrano V."/>
            <person name="Zagulski M."/>
            <person name="Dessen P."/>
            <person name="Betermier M."/>
            <person name="Weissenbach J."/>
            <person name="Scarpelli C."/>
            <person name="Schachter V."/>
            <person name="Sperling L."/>
            <person name="Meyer E."/>
            <person name="Cohen J."/>
            <person name="Wincker P."/>
        </authorList>
    </citation>
    <scope>NUCLEOTIDE SEQUENCE [LARGE SCALE GENOMIC DNA]</scope>
    <source>
        <strain evidence="3 4">Stock d4-2</strain>
    </source>
</reference>
<dbReference type="eggNOG" id="ENOG502RG9X">
    <property type="taxonomic scope" value="Eukaryota"/>
</dbReference>
<dbReference type="InterPro" id="IPR002048">
    <property type="entry name" value="EF_hand_dom"/>
</dbReference>
<gene>
    <name evidence="3" type="ORF">GSPATT00012627001</name>
</gene>
<protein>
    <recommendedName>
        <fullName evidence="2">EF-hand domain-containing protein</fullName>
    </recommendedName>
</protein>
<evidence type="ECO:0000313" key="3">
    <source>
        <dbReference type="EMBL" id="CAK77121.1"/>
    </source>
</evidence>
<feature type="transmembrane region" description="Helical" evidence="1">
    <location>
        <begin position="910"/>
        <end position="927"/>
    </location>
</feature>
<dbReference type="InParanoid" id="A0D254"/>
<dbReference type="Proteomes" id="UP000000600">
    <property type="component" value="Unassembled WGS sequence"/>
</dbReference>
<feature type="transmembrane region" description="Helical" evidence="1">
    <location>
        <begin position="581"/>
        <end position="606"/>
    </location>
</feature>
<keyword evidence="4" id="KW-1185">Reference proteome</keyword>
<evidence type="ECO:0000256" key="1">
    <source>
        <dbReference type="SAM" id="Phobius"/>
    </source>
</evidence>
<keyword evidence="1" id="KW-0812">Transmembrane</keyword>
<dbReference type="KEGG" id="ptm:GSPATT00012627001"/>
<dbReference type="SUPFAM" id="SSF47473">
    <property type="entry name" value="EF-hand"/>
    <property type="match status" value="1"/>
</dbReference>
<feature type="transmembrane region" description="Helical" evidence="1">
    <location>
        <begin position="1110"/>
        <end position="1130"/>
    </location>
</feature>
<feature type="domain" description="EF-hand" evidence="2">
    <location>
        <begin position="3609"/>
        <end position="3644"/>
    </location>
</feature>
<evidence type="ECO:0000259" key="2">
    <source>
        <dbReference type="PROSITE" id="PS50222"/>
    </source>
</evidence>
<dbReference type="HOGENOM" id="CLU_224348_0_0_1"/>
<sequence length="3780" mass="437558">MNNTEQNQTPGTSVKVYPSGYAEYELLSYKEKPTPREDLELINYGEIGKDDQKIKAQLVGSKNQLNQWMIQFKQQKQGEGNKTNKAENESRLESIYSGMILLRRLTRLILQILFIGLVVGFFAWGYFVTVKNSSWSALKDTSNIDIYVGNCFLNVSQSDDYLKFSFKAKGSMSQQVNGSDDFRIMGEILDTGVANLTFYDPNPDVSIFKYVQQRTCIIDLQLPKQIDNLKILCKYETECVMAFGQDELAVNTLFNATSEPKAKMQINMRNIKTQNFIFHSESTGNLFLNHFIVTEANIRMLSGDIIIQSTKSYFLNYSSQSQAICTTAYQILNTAQENCYLEANQQEMLTKTCVGQMDLCEKDSCNTQQKINVIGNSSSIYANILFGIGKPLIDGVDEFEWFETYPFKSGNLNFDQESHLKIQQFMNNSGSADVAVRLDVGGHYLLQHTYSTFWSFFSNPSYAASQPWWLSAFSATFLNPTFTHFQVSTDPGMCPWNPALNARQTLKIQELIKRTFNTTYGEAIFIQKDNFVKQNETLNENLTYPGFDPLEEKQRGKYENWSTIQNIANNIVYQPLSYDPFFIAAIALSLLSSLIFGIVCIFVLIVSLQGLETYVLETSSQFQNYSATTTQSTKDNLAAIAKRMIQKLDQLASKKDPPILLGVLSYVFYVFGQSSFKSAPKMFCKTLFKKSNQLQTEQYYKQTLDKSYLYIDEEEVKEQYEQFCFLNKLTIEPLSQQEQLLEQYGFEFAEKEDVLILSKIKLNPNAKSYQELSDEEKTSGNSLELFMATQCLLTGIPADIVPSDKLEKAYIKFCGKTLRVEQFNIKDISNDYGLLISDLKAFELRKVKTGIQQRQSWYIRFLGRCTHYIPFIEDYYLEQPVFLLRRSTEINRFQQNPIKTMGSRKLNNNVFYYNYPFMFIQSLIFNYKTRIFNREYSYREEVDENVLMDYFDALYMNGWILSDITVVLGNFLVTAITIVPLLYFIIIINTSYSPFSIYDPKNLLFMDDALSRPWTITNYFGILDYWVLALGVLLAYYAIITFLFQSVKYLLSYFPDEVGYMWEFKLYQNKLMKYFNWFQWIQFLILAFSVFFYFGLIIVWLLLGAIINPNFYLVYSSSALSLVAFVAAQISQIKSTYEQACNEIKKIINDIYLRTFGSLAAAIIKEIQKLSDLSTTIINSTNMDSAKEMAENLGFGEELNELCILTQGMIDNAGSTDLNQDQINFKQIKDKFIQKACEKFIRIAKDQFEVPEIIAEQLVKVNFVKFEEIIDPLANQIQIQSQNKIPAGIVKWIYATSVKLSRVFSKKTPEEQRRELQVHLPMISVFLLDAVVDGMMLQTQIEDKGASQQAFKSVMLSLFNLMMDSTPKNILVQVKKLFENLKDFVAISPIPLQALEMIFQYAQSLSENNNVEEAKQGLIKQLLSLFNIDQDLAAVYQLLFSKQQSLFIDKEMQLTPTEQAGVIIRLCDKYFLKDNMDQTLKTKFEIFILFAVKFLKNDKPPLSDLVKLFSQIYPGDDGENEEYFEKLLEQHNGLLNVGFSALQLCTKNWKQELPINLQGKSHELIFDILFVSSRFLWSSSILDKNNSESESKSAQNQADAWSDQIFSKPATQIIQRKDKLNNRDIIELISLAFQISENAVIGLILTIRNEIQDTIYHDAIYYELVKITSKSLESHMFQVKFIFELLSKTNFEDILIFLCQYKYVYKGLVDKLLEIIFSSKGMFRVFNGFLAIEKILDKSLKDYVTDDSKFKLYLAMAKKQMFGKQFYDEMNRDPKGLKEEINKIWDNDQKLQLYVNQQPDDNEDQLVNYYKTEKVTFFTFLKKSLRDEKSNKQQKADFLAELSNQIPLKLEYLYMILEQQQGVLSNNTLNSPLLNGLKVEPFKNLLVLLSFKDASSISKAIKYFISYHPKSYESIDLNKIQIELQKVIDVEQNIASFQLPNTIPYQFQKLQNLFINQIFQTRQAISTSLYSDIFNYIKYELDKFKIENSDKKKFEFSPVVVNQNSKLNYEQVKSLQDLIPFSEKFVKMMFNQNTSIRDKAIKDILFQLYPKPQGTQFADRYQNQTDDLQKFISGLMDKNYENVLAFLTKYCDFIKENKFRKFFKKVLAIVRGFVTQQAVNENDSSYKQLIWATQQLKYFISSDLDCFMELLQTYFSTVLSSEKPNQNAIQGLFSLMTPKPDYDVLVNIFDLDEEAIKFAQFLVSALVSENKQKLLSDPKVHQLIEKKFGIKEVSPLIDLSGILESNSMDSKSLTIKLKMEQNPTASRLFKVFFAFKRQLVKRESWKELQDNFNSLAEQRAEVFKQDKENKKQQGQQNDLGQTEVLEVLHWFSHPRPTNFLYLLNRIQILDQQEPAAIFAAAIAGIGKYDKFDWYKDKQPEQIRNRSDTLERLSQKSVEKALLQVAQTSDQDVQEAFSLLQLAAGINPVLVTAIFNENQNSNPCLQQILQSESTRNQQVIKDFMNKFNNFEYDALSLIKIIEFETLKNSQNERLTPELIESLLNNLKLTLSQYNVIEAFIKGSAKGKVQYYFPLSSIILIYQLKQMRQIKKRKDSALSQYVKGQFCINMAFTVFEKYLYFYDNKNLANLNKPALVKLLTLGIFDTTKLRSQKQIDFVKMEGILYPGISDPLLEIRGTKSNYTNQKSDSFNDLSEYFNKQYEEYCQVFYRVLPDNNGQIDNKLEFENYNQFWTSLFKNDERGIIPAISMIYINSKSNKTNQKEYFEEMAKSLPKELQKLQLQYSLINKLTQLNISQYGYVRSKYWDKSLELIKKQIFKQSEIEVLESDQSSEQIQQIMISLIQYYAGQYTVASKENENPPQQQNQQNKETAFKFFDALSLVDSKQRAQPKFRGTKQKMPVNLNQLIDNLLGLTLNETERKELKPLVDLFYNPKAMNTQFITKTWGNDFIIMDAVMLMLVRVQLENSKASGKFSSLATRVPACYLYYSIGDQYENLSQEDQVQFKNNSHLLNLGIDELIQGCNEIQSSIKSPLKLMIRCFLGDVEAWYALIAFSREQERVETGLLSERMISTFIIELLLQFKNFGLRSPLLDRQQVSSQSFQQILKTQMNQNLIKFIETALMNTFIKDKEEFPEESTNKLIQYLNFVFEGKTEVLADNQQSGFLEILIKVFNIDRKGQEQLIFVIQFILQLLFKGDKSNANFAKFEDKIDVLQDERNKSAWNLAKAIIEVDHSKNINVLISKSYQIMEKNNLGQFSKYSNILVSLSSIAHVSNLPTISDVDNVKLMNVLLYPILWLGSIIEKNKEPFTQFTNFSSNFIEAANLEDFSSMLNKFYEVSSKDNNSESAITEKNIGFYKEAFLAWCRQNQESQLQQFFEFLKGKVFDISQLPPPQQIIIQSLLELLYNNKIHADPEQKILKQFISEITKIEALKDQKEVIEGTIIMFSGLSDPKDIKGEKFLKAISTLLSNYKEIGEIIKMIFLFYQTEDIEKLKELPQQIQKGCFSNQQLYDKKFDNIPLAQLFLIASNAQKMIKSLDDAKEMNERELLKAVKPVLEPMFGQKQEKDLQILVKCIEAIIAIKYKKFNEVTSEFFQVMKISQSNSQLLINLMKDFQVGLQSPQQLIKEKMASLVNPNTVRTMQYMNSVMSKLNDNRELQYEDMFRVLDKNGQRQVKANDVIEFLRRINIEITEHKFREVLVTIKGDQVNISTCMIDFYEFKEIMQEISVQTMFLSLEYLGISKPMLIKGLIVLIVYLVIVLAFILIGVQAFAIPGTFAAIVNAALPMIGGLGLNKQAAEEKLKSLNLTVILDVVKKAVKVIQSRRI</sequence>
<feature type="transmembrane region" description="Helical" evidence="1">
    <location>
        <begin position="1080"/>
        <end position="1103"/>
    </location>
</feature>
<dbReference type="Gene3D" id="1.10.238.10">
    <property type="entry name" value="EF-hand"/>
    <property type="match status" value="1"/>
</dbReference>
<name>A0D254_PARTE</name>
<dbReference type="OrthoDB" id="300068at2759"/>